<dbReference type="GO" id="GO:0005737">
    <property type="term" value="C:cytoplasm"/>
    <property type="evidence" value="ECO:0007669"/>
    <property type="project" value="TreeGrafter"/>
</dbReference>
<dbReference type="GO" id="GO:0008841">
    <property type="term" value="F:dihydrofolate synthase activity"/>
    <property type="evidence" value="ECO:0007669"/>
    <property type="project" value="UniProtKB-EC"/>
</dbReference>
<evidence type="ECO:0000256" key="13">
    <source>
        <dbReference type="ARBA" id="ARBA00022842"/>
    </source>
</evidence>
<comment type="subunit">
    <text evidence="5">Monomer.</text>
</comment>
<dbReference type="SUPFAM" id="SSF53623">
    <property type="entry name" value="MurD-like peptide ligases, catalytic domain"/>
    <property type="match status" value="1"/>
</dbReference>
<sequence>MFTTYEEAMEWIHTRKGMGPKPGIARMKWLMEKLDHPERKFRSIHIAGTNGKGSTVAYLRSLFMAAGYSVGTFTSPHIVSFNERISIDGNDLSNNDILEQTNILYSLYQEISETELGALTEFEIVTAMMFSYFGSHPCDVVLIEVGLGGLYDSTNIAEPDVSIITTIGKDHINILGDTIPEIAHQKAGIIKKGTPAVIGRLPEDALQVMREKAKEEAAPLFEYRKDFTASNWHDVAEHYHEAFDFSSAHVSFEGIEIPLMGGHQVDNAATALQAFLLFCDKCGFAYSEESIKAGFLRTAWPVRLEIISQKPFILLDGAHNVPAMEVLADALNRKFADKKITILLAALADKDLEQMGALIKTVPNSTLYVTTFESPRVASVEELRSRMGVAEEMTFADWRQAVDELKAKQSEGDMLLITGSLYFLSDVRHYLLNK</sequence>
<evidence type="ECO:0000256" key="2">
    <source>
        <dbReference type="ARBA" id="ARBA00004799"/>
    </source>
</evidence>
<dbReference type="GO" id="GO:0046872">
    <property type="term" value="F:metal ion binding"/>
    <property type="evidence" value="ECO:0007669"/>
    <property type="project" value="UniProtKB-KW"/>
</dbReference>
<dbReference type="GO" id="GO:0046656">
    <property type="term" value="P:folic acid biosynthetic process"/>
    <property type="evidence" value="ECO:0007669"/>
    <property type="project" value="UniProtKB-KW"/>
</dbReference>
<dbReference type="EC" id="6.3.2.12" evidence="6"/>
<dbReference type="InterPro" id="IPR036615">
    <property type="entry name" value="Mur_ligase_C_dom_sf"/>
</dbReference>
<evidence type="ECO:0000256" key="9">
    <source>
        <dbReference type="ARBA" id="ARBA00022598"/>
    </source>
</evidence>
<evidence type="ECO:0000256" key="14">
    <source>
        <dbReference type="ARBA" id="ARBA00022909"/>
    </source>
</evidence>
<keyword evidence="22" id="KW-1185">Reference proteome</keyword>
<protein>
    <recommendedName>
        <fullName evidence="8">Dihydrofolate synthase/folylpolyglutamate synthase</fullName>
        <ecNumber evidence="6">6.3.2.12</ecNumber>
        <ecNumber evidence="7">6.3.2.17</ecNumber>
    </recommendedName>
    <alternativeName>
        <fullName evidence="15">Tetrahydrofolylpolyglutamate synthase</fullName>
    </alternativeName>
</protein>
<evidence type="ECO:0000256" key="17">
    <source>
        <dbReference type="ARBA" id="ARBA00049161"/>
    </source>
</evidence>
<evidence type="ECO:0000256" key="12">
    <source>
        <dbReference type="ARBA" id="ARBA00022840"/>
    </source>
</evidence>
<evidence type="ECO:0000313" key="21">
    <source>
        <dbReference type="EMBL" id="CZQ94932.1"/>
    </source>
</evidence>
<evidence type="ECO:0000256" key="7">
    <source>
        <dbReference type="ARBA" id="ARBA00013025"/>
    </source>
</evidence>
<dbReference type="PANTHER" id="PTHR11136:SF0">
    <property type="entry name" value="DIHYDROFOLATE SYNTHETASE-RELATED"/>
    <property type="match status" value="1"/>
</dbReference>
<comment type="pathway">
    <text evidence="3">Cofactor biosynthesis; tetrahydrofolylpolyglutamate biosynthesis.</text>
</comment>
<evidence type="ECO:0000256" key="11">
    <source>
        <dbReference type="ARBA" id="ARBA00022741"/>
    </source>
</evidence>
<feature type="domain" description="Mur ligase central" evidence="20">
    <location>
        <begin position="46"/>
        <end position="273"/>
    </location>
</feature>
<dbReference type="PANTHER" id="PTHR11136">
    <property type="entry name" value="FOLYLPOLYGLUTAMATE SYNTHASE-RELATED"/>
    <property type="match status" value="1"/>
</dbReference>
<dbReference type="InterPro" id="IPR013221">
    <property type="entry name" value="Mur_ligase_cen"/>
</dbReference>
<reference evidence="21 22" key="1">
    <citation type="submission" date="2016-02" db="EMBL/GenBank/DDBJ databases">
        <authorList>
            <person name="Wen L."/>
            <person name="He K."/>
            <person name="Yang H."/>
        </authorList>
    </citation>
    <scope>NUCLEOTIDE SEQUENCE [LARGE SCALE GENOMIC DNA]</scope>
    <source>
        <strain evidence="21">Trichococcus palustris</strain>
    </source>
</reference>
<keyword evidence="11 18" id="KW-0547">Nucleotide-binding</keyword>
<dbReference type="PIRSF" id="PIRSF001563">
    <property type="entry name" value="Folylpolyglu_synth"/>
    <property type="match status" value="1"/>
</dbReference>
<dbReference type="STRING" id="140314.SAMN04488076_10959"/>
<dbReference type="InterPro" id="IPR004101">
    <property type="entry name" value="Mur_ligase_C"/>
</dbReference>
<evidence type="ECO:0000256" key="10">
    <source>
        <dbReference type="ARBA" id="ARBA00022723"/>
    </source>
</evidence>
<dbReference type="Gene3D" id="3.90.190.20">
    <property type="entry name" value="Mur ligase, C-terminal domain"/>
    <property type="match status" value="1"/>
</dbReference>
<dbReference type="InterPro" id="IPR001645">
    <property type="entry name" value="Folylpolyglutamate_synth"/>
</dbReference>
<keyword evidence="14" id="KW-0289">Folate biosynthesis</keyword>
<dbReference type="Pfam" id="PF02875">
    <property type="entry name" value="Mur_ligase_C"/>
    <property type="match status" value="1"/>
</dbReference>
<keyword evidence="10" id="KW-0479">Metal-binding</keyword>
<evidence type="ECO:0000256" key="16">
    <source>
        <dbReference type="ARBA" id="ARBA00047493"/>
    </source>
</evidence>
<dbReference type="RefSeq" id="WP_087033389.1">
    <property type="nucleotide sequence ID" value="NZ_FJNE01000005.1"/>
</dbReference>
<keyword evidence="9 18" id="KW-0436">Ligase</keyword>
<evidence type="ECO:0000256" key="6">
    <source>
        <dbReference type="ARBA" id="ARBA00013023"/>
    </source>
</evidence>
<dbReference type="Pfam" id="PF08245">
    <property type="entry name" value="Mur_ligase_M"/>
    <property type="match status" value="1"/>
</dbReference>
<dbReference type="NCBIfam" id="TIGR01499">
    <property type="entry name" value="folC"/>
    <property type="match status" value="1"/>
</dbReference>
<evidence type="ECO:0000256" key="8">
    <source>
        <dbReference type="ARBA" id="ARBA00019357"/>
    </source>
</evidence>
<feature type="domain" description="Mur ligase C-terminal" evidence="19">
    <location>
        <begin position="303"/>
        <end position="420"/>
    </location>
</feature>
<dbReference type="OrthoDB" id="9809356at2"/>
<evidence type="ECO:0000256" key="1">
    <source>
        <dbReference type="ARBA" id="ARBA00001946"/>
    </source>
</evidence>
<evidence type="ECO:0000259" key="20">
    <source>
        <dbReference type="Pfam" id="PF08245"/>
    </source>
</evidence>
<dbReference type="Proteomes" id="UP000242754">
    <property type="component" value="Unassembled WGS sequence"/>
</dbReference>
<dbReference type="GO" id="GO:0005524">
    <property type="term" value="F:ATP binding"/>
    <property type="evidence" value="ECO:0007669"/>
    <property type="project" value="UniProtKB-KW"/>
</dbReference>
<name>A0A143YR26_9LACT</name>
<keyword evidence="13" id="KW-0460">Magnesium</keyword>
<comment type="catalytic activity">
    <reaction evidence="16">
        <text>(6S)-5,6,7,8-tetrahydrofolyl-(gamma-L-Glu)(n) + L-glutamate + ATP = (6S)-5,6,7,8-tetrahydrofolyl-(gamma-L-Glu)(n+1) + ADP + phosphate + H(+)</text>
        <dbReference type="Rhea" id="RHEA:10580"/>
        <dbReference type="Rhea" id="RHEA-COMP:14738"/>
        <dbReference type="Rhea" id="RHEA-COMP:14740"/>
        <dbReference type="ChEBI" id="CHEBI:15378"/>
        <dbReference type="ChEBI" id="CHEBI:29985"/>
        <dbReference type="ChEBI" id="CHEBI:30616"/>
        <dbReference type="ChEBI" id="CHEBI:43474"/>
        <dbReference type="ChEBI" id="CHEBI:141005"/>
        <dbReference type="ChEBI" id="CHEBI:456216"/>
        <dbReference type="EC" id="6.3.2.17"/>
    </reaction>
</comment>
<comment type="cofactor">
    <cofactor evidence="1">
        <name>Mg(2+)</name>
        <dbReference type="ChEBI" id="CHEBI:18420"/>
    </cofactor>
</comment>
<dbReference type="GO" id="GO:0004326">
    <property type="term" value="F:tetrahydrofolylpolyglutamate synthase activity"/>
    <property type="evidence" value="ECO:0007669"/>
    <property type="project" value="UniProtKB-EC"/>
</dbReference>
<organism evidence="21 22">
    <name type="scientific">Trichococcus palustris</name>
    <dbReference type="NCBI Taxonomy" id="140314"/>
    <lineage>
        <taxon>Bacteria</taxon>
        <taxon>Bacillati</taxon>
        <taxon>Bacillota</taxon>
        <taxon>Bacilli</taxon>
        <taxon>Lactobacillales</taxon>
        <taxon>Carnobacteriaceae</taxon>
        <taxon>Trichococcus</taxon>
    </lineage>
</organism>
<evidence type="ECO:0000313" key="22">
    <source>
        <dbReference type="Proteomes" id="UP000242754"/>
    </source>
</evidence>
<dbReference type="EC" id="6.3.2.17" evidence="7"/>
<proteinExistence type="inferred from homology"/>
<evidence type="ECO:0000256" key="15">
    <source>
        <dbReference type="ARBA" id="ARBA00030592"/>
    </source>
</evidence>
<evidence type="ECO:0000256" key="5">
    <source>
        <dbReference type="ARBA" id="ARBA00011245"/>
    </source>
</evidence>
<keyword evidence="12 18" id="KW-0067">ATP-binding</keyword>
<dbReference type="InterPro" id="IPR036565">
    <property type="entry name" value="Mur-like_cat_sf"/>
</dbReference>
<gene>
    <name evidence="21" type="ORF">Tpal_1817</name>
</gene>
<comment type="catalytic activity">
    <reaction evidence="17">
        <text>7,8-dihydropteroate + L-glutamate + ATP = 7,8-dihydrofolate + ADP + phosphate + H(+)</text>
        <dbReference type="Rhea" id="RHEA:23584"/>
        <dbReference type="ChEBI" id="CHEBI:15378"/>
        <dbReference type="ChEBI" id="CHEBI:17839"/>
        <dbReference type="ChEBI" id="CHEBI:29985"/>
        <dbReference type="ChEBI" id="CHEBI:30616"/>
        <dbReference type="ChEBI" id="CHEBI:43474"/>
        <dbReference type="ChEBI" id="CHEBI:57451"/>
        <dbReference type="ChEBI" id="CHEBI:456216"/>
        <dbReference type="EC" id="6.3.2.12"/>
    </reaction>
</comment>
<evidence type="ECO:0000256" key="18">
    <source>
        <dbReference type="PIRNR" id="PIRNR001563"/>
    </source>
</evidence>
<comment type="pathway">
    <text evidence="2">Cofactor biosynthesis; tetrahydrofolate biosynthesis; 7,8-dihydrofolate from 2-amino-4-hydroxy-6-hydroxymethyl-7,8-dihydropteridine diphosphate and 4-aminobenzoate: step 2/2.</text>
</comment>
<evidence type="ECO:0000256" key="3">
    <source>
        <dbReference type="ARBA" id="ARBA00005150"/>
    </source>
</evidence>
<evidence type="ECO:0000256" key="4">
    <source>
        <dbReference type="ARBA" id="ARBA00008276"/>
    </source>
</evidence>
<dbReference type="Gene3D" id="3.40.1190.10">
    <property type="entry name" value="Mur-like, catalytic domain"/>
    <property type="match status" value="1"/>
</dbReference>
<dbReference type="AlphaFoldDB" id="A0A143YR26"/>
<dbReference type="FunFam" id="3.40.1190.10:FF:000004">
    <property type="entry name" value="Dihydrofolate synthase/folylpolyglutamate synthase"/>
    <property type="match status" value="1"/>
</dbReference>
<comment type="similarity">
    <text evidence="4 18">Belongs to the folylpolyglutamate synthase family.</text>
</comment>
<evidence type="ECO:0000259" key="19">
    <source>
        <dbReference type="Pfam" id="PF02875"/>
    </source>
</evidence>
<accession>A0A143YR26</accession>
<dbReference type="EMBL" id="FJNE01000005">
    <property type="protein sequence ID" value="CZQ94932.1"/>
    <property type="molecule type" value="Genomic_DNA"/>
</dbReference>
<dbReference type="SUPFAM" id="SSF53244">
    <property type="entry name" value="MurD-like peptide ligases, peptide-binding domain"/>
    <property type="match status" value="1"/>
</dbReference>